<keyword evidence="1" id="KW-0378">Hydrolase</keyword>
<dbReference type="Gene3D" id="3.40.50.300">
    <property type="entry name" value="P-loop containing nucleotide triphosphate hydrolases"/>
    <property type="match status" value="1"/>
</dbReference>
<proteinExistence type="predicted"/>
<dbReference type="Proteomes" id="UP000663720">
    <property type="component" value="Chromosome"/>
</dbReference>
<dbReference type="RefSeq" id="WP_207690319.1">
    <property type="nucleotide sequence ID" value="NZ_CP061799.1"/>
</dbReference>
<dbReference type="SUPFAM" id="SSF52540">
    <property type="entry name" value="P-loop containing nucleoside triphosphate hydrolases"/>
    <property type="match status" value="1"/>
</dbReference>
<dbReference type="EMBL" id="CP061799">
    <property type="protein sequence ID" value="QTA78465.1"/>
    <property type="molecule type" value="Genomic_DNA"/>
</dbReference>
<dbReference type="AlphaFoldDB" id="A0A975GET3"/>
<evidence type="ECO:0000313" key="2">
    <source>
        <dbReference type="Proteomes" id="UP000663720"/>
    </source>
</evidence>
<sequence length="461" mass="54324">MKQNTAELDIPPVNRAKEISTIRNILQKLINNIPEFGTIINYFGVPGIGKTTLGKMIGNISSVLDVPYTRIDFDPDENPWAEKYETNHDNIIKNMFEGFTECESSNFSNQFRKDNSINLNNFLSILLAYTEKYKPLVMIFDTSEKANEKIIRWIEERIINPLSLTGKCLIIWTGRFPQKWSNFEVRRRTICQPLESLNIESTKQQIRSINPVLTKHGCRIFNLTDGHPLGNKKLIEELISKPTLKDEELLDILFKKVINEYMLEDVEHKLKEACRVLSIVRQFDIIILEDLLSEFVKGFTVDSPFMTTTGKLTKTSLVYWNGERKGYSLEKTVGHILRLHMITHEKDRFIKITEKTLNIYEQRIKIVPENRIIYIGEWLWHYVNLCRYMKYCKKEILEKFEIILQEHYPKKESGFNILLMEQLKNDLSKNIKEFENLLKSQEIFDNLMQIIKKHCKYLEQQ</sequence>
<evidence type="ECO:0000313" key="1">
    <source>
        <dbReference type="EMBL" id="QTA78465.1"/>
    </source>
</evidence>
<dbReference type="KEGG" id="dli:dnl_06870"/>
<accession>A0A975GET3</accession>
<name>A0A975GET3_9BACT</name>
<gene>
    <name evidence="1" type="ORF">dnl_06870</name>
</gene>
<organism evidence="1 2">
    <name type="scientific">Desulfonema limicola</name>
    <dbReference type="NCBI Taxonomy" id="45656"/>
    <lineage>
        <taxon>Bacteria</taxon>
        <taxon>Pseudomonadati</taxon>
        <taxon>Thermodesulfobacteriota</taxon>
        <taxon>Desulfobacteria</taxon>
        <taxon>Desulfobacterales</taxon>
        <taxon>Desulfococcaceae</taxon>
        <taxon>Desulfonema</taxon>
    </lineage>
</organism>
<keyword evidence="2" id="KW-1185">Reference proteome</keyword>
<protein>
    <submittedName>
        <fullName evidence="1">NTP hydrolase p-loop-containing</fullName>
    </submittedName>
</protein>
<reference evidence="1" key="1">
    <citation type="journal article" date="2021" name="Microb. Physiol.">
        <title>Proteogenomic Insights into the Physiology of Marine, Sulfate-Reducing, Filamentous Desulfonema limicola and Desulfonema magnum.</title>
        <authorList>
            <person name="Schnaars V."/>
            <person name="Wohlbrand L."/>
            <person name="Scheve S."/>
            <person name="Hinrichs C."/>
            <person name="Reinhardt R."/>
            <person name="Rabus R."/>
        </authorList>
    </citation>
    <scope>NUCLEOTIDE SEQUENCE</scope>
    <source>
        <strain evidence="1">5ac10</strain>
    </source>
</reference>
<dbReference type="InterPro" id="IPR027417">
    <property type="entry name" value="P-loop_NTPase"/>
</dbReference>
<dbReference type="GO" id="GO:0016787">
    <property type="term" value="F:hydrolase activity"/>
    <property type="evidence" value="ECO:0007669"/>
    <property type="project" value="UniProtKB-KW"/>
</dbReference>